<dbReference type="SUPFAM" id="SSF55909">
    <property type="entry name" value="Pentein"/>
    <property type="match status" value="1"/>
</dbReference>
<dbReference type="GO" id="GO:0047632">
    <property type="term" value="F:agmatine deiminase activity"/>
    <property type="evidence" value="ECO:0007669"/>
    <property type="project" value="TreeGrafter"/>
</dbReference>
<keyword evidence="1" id="KW-0378">Hydrolase</keyword>
<comment type="caution">
    <text evidence="2">The sequence shown here is derived from an EMBL/GenBank/DDBJ whole genome shotgun (WGS) entry which is preliminary data.</text>
</comment>
<evidence type="ECO:0000256" key="1">
    <source>
        <dbReference type="ARBA" id="ARBA00022801"/>
    </source>
</evidence>
<dbReference type="PANTHER" id="PTHR31377">
    <property type="entry name" value="AGMATINE DEIMINASE-RELATED"/>
    <property type="match status" value="1"/>
</dbReference>
<dbReference type="OrthoDB" id="9808013at2"/>
<dbReference type="RefSeq" id="WP_133475810.1">
    <property type="nucleotide sequence ID" value="NZ_SNWP01000015.1"/>
</dbReference>
<protein>
    <submittedName>
        <fullName evidence="2">Agmatine deiminase</fullName>
    </submittedName>
</protein>
<reference evidence="2 3" key="1">
    <citation type="submission" date="2019-03" db="EMBL/GenBank/DDBJ databases">
        <title>Genomic Encyclopedia of Archaeal and Bacterial Type Strains, Phase II (KMG-II): from individual species to whole genera.</title>
        <authorList>
            <person name="Goeker M."/>
        </authorList>
    </citation>
    <scope>NUCLEOTIDE SEQUENCE [LARGE SCALE GENOMIC DNA]</scope>
    <source>
        <strain evidence="2 3">DSM 28323</strain>
    </source>
</reference>
<sequence length="365" mass="41551">MSFLCNRQLSPDFRTSGLSDSDTPKSLGYRFPAEFEQHEATWLSWPHKEASWPGKIDSIYPNYSLFVKYLAESEKVRINVANDAMKLFAVGHMEKAGVDMSQVEFFMHPTDDAWCRDHGPAFLINPDAEQRKVIVDWNYNAWGGKYPPYDLDDVIPTLIGKHYNLPVFNPGIIMEGGSVEFNGAGTVLTSTCCLLNPNRNPHLNQLQIEQYLMDYYGMEQVLWVDEGIVGDDTDGHIDDTVRFVNADTVITVIEENKQDENYALLQTNLQQLKAMRLINGKQLNIIELPMPEEVVYEDQRLPASYANFYISNKHVIVPTFRSKRDDKALSIIADAFKDREVVGIDSTDIIWGLGSFHCLSQQEPK</sequence>
<dbReference type="PANTHER" id="PTHR31377:SF0">
    <property type="entry name" value="AGMATINE DEIMINASE-RELATED"/>
    <property type="match status" value="1"/>
</dbReference>
<dbReference type="InterPro" id="IPR007466">
    <property type="entry name" value="Peptidyl-Arg-deiminase_porph"/>
</dbReference>
<dbReference type="EMBL" id="SNWP01000015">
    <property type="protein sequence ID" value="TDO23637.1"/>
    <property type="molecule type" value="Genomic_DNA"/>
</dbReference>
<name>A0A4R6INB8_9BACT</name>
<dbReference type="Pfam" id="PF04371">
    <property type="entry name" value="PAD_porph"/>
    <property type="match status" value="1"/>
</dbReference>
<dbReference type="Proteomes" id="UP000295741">
    <property type="component" value="Unassembled WGS sequence"/>
</dbReference>
<evidence type="ECO:0000313" key="3">
    <source>
        <dbReference type="Proteomes" id="UP000295741"/>
    </source>
</evidence>
<gene>
    <name evidence="2" type="ORF">BC659_3251</name>
</gene>
<dbReference type="GO" id="GO:0004668">
    <property type="term" value="F:protein-arginine deiminase activity"/>
    <property type="evidence" value="ECO:0007669"/>
    <property type="project" value="InterPro"/>
</dbReference>
<keyword evidence="3" id="KW-1185">Reference proteome</keyword>
<dbReference type="Gene3D" id="3.75.10.10">
    <property type="entry name" value="L-arginine/glycine Amidinotransferase, Chain A"/>
    <property type="match status" value="1"/>
</dbReference>
<dbReference type="GO" id="GO:0009446">
    <property type="term" value="P:putrescine biosynthetic process"/>
    <property type="evidence" value="ECO:0007669"/>
    <property type="project" value="InterPro"/>
</dbReference>
<evidence type="ECO:0000313" key="2">
    <source>
        <dbReference type="EMBL" id="TDO23637.1"/>
    </source>
</evidence>
<organism evidence="2 3">
    <name type="scientific">Sediminibacterium goheungense</name>
    <dbReference type="NCBI Taxonomy" id="1086393"/>
    <lineage>
        <taxon>Bacteria</taxon>
        <taxon>Pseudomonadati</taxon>
        <taxon>Bacteroidota</taxon>
        <taxon>Chitinophagia</taxon>
        <taxon>Chitinophagales</taxon>
        <taxon>Chitinophagaceae</taxon>
        <taxon>Sediminibacterium</taxon>
    </lineage>
</organism>
<dbReference type="AlphaFoldDB" id="A0A4R6INB8"/>
<proteinExistence type="predicted"/>
<accession>A0A4R6INB8</accession>